<dbReference type="GeneID" id="44131957"/>
<reference evidence="1" key="1">
    <citation type="submission" date="2016-12" db="EMBL/GenBank/DDBJ databases">
        <title>Whole genome sequencing of Sphingomonas koreensis.</title>
        <authorList>
            <person name="Conlan S."/>
            <person name="Thomas P.J."/>
            <person name="Mullikin J."/>
            <person name="Palmore T.N."/>
            <person name="Frank K.M."/>
            <person name="Segre J.A."/>
        </authorList>
    </citation>
    <scope>NUCLEOTIDE SEQUENCE</scope>
    <source>
        <strain evidence="1">ABOJV</strain>
    </source>
</reference>
<organism evidence="1 3">
    <name type="scientific">Sphingomonas koreensis</name>
    <dbReference type="NCBI Taxonomy" id="93064"/>
    <lineage>
        <taxon>Bacteria</taxon>
        <taxon>Pseudomonadati</taxon>
        <taxon>Pseudomonadota</taxon>
        <taxon>Alphaproteobacteria</taxon>
        <taxon>Sphingomonadales</taxon>
        <taxon>Sphingomonadaceae</taxon>
        <taxon>Sphingomonas</taxon>
    </lineage>
</organism>
<reference evidence="3" key="2">
    <citation type="submission" date="2016-12" db="EMBL/GenBank/DDBJ databases">
        <title>Whole genome sequencing of Sphingomonas sp. ABOJV.</title>
        <authorList>
            <person name="Conlan S."/>
            <person name="Thomas P.J."/>
            <person name="Mullikin J."/>
            <person name="Palmore T.N."/>
            <person name="Frank K.M."/>
            <person name="Segre J.A."/>
        </authorList>
    </citation>
    <scope>NUCLEOTIDE SEQUENCE [LARGE SCALE GENOMIC DNA]</scope>
    <source>
        <strain evidence="3">ABOJV</strain>
    </source>
</reference>
<evidence type="ECO:0000313" key="1">
    <source>
        <dbReference type="EMBL" id="APR51916.1"/>
    </source>
</evidence>
<dbReference type="Proteomes" id="UP000185161">
    <property type="component" value="Chromosome"/>
</dbReference>
<dbReference type="EMBL" id="QQWO01000001">
    <property type="protein sequence ID" value="RSV08051.1"/>
    <property type="molecule type" value="Genomic_DNA"/>
</dbReference>
<dbReference type="AlphaFoldDB" id="A0A1L6J7W6"/>
<dbReference type="KEGG" id="skr:BRX40_05220"/>
<reference evidence="2 4" key="3">
    <citation type="submission" date="2018-07" db="EMBL/GenBank/DDBJ databases">
        <title>Genomic and Epidemiologic Investigation of an Indolent Hospital Outbreak.</title>
        <authorList>
            <person name="Johnson R.C."/>
            <person name="Deming C."/>
            <person name="Conlan S."/>
            <person name="Zellmer C.J."/>
            <person name="Michelin A.V."/>
            <person name="Lee-Lin S."/>
            <person name="Thomas P.J."/>
            <person name="Park M."/>
            <person name="Weingarten R.A."/>
            <person name="Less J."/>
            <person name="Dekker J.P."/>
            <person name="Frank K.M."/>
            <person name="Musser K.A."/>
            <person name="Mcquiston J.R."/>
            <person name="Henderson D.K."/>
            <person name="Lau A.F."/>
            <person name="Palmore T.N."/>
            <person name="Segre J.A."/>
        </authorList>
    </citation>
    <scope>NUCLEOTIDE SEQUENCE [LARGE SCALE GENOMIC DNA]</scope>
    <source>
        <strain evidence="2 4">SK-NIH.Env10_0317</strain>
    </source>
</reference>
<dbReference type="OrthoDB" id="2081681at2"/>
<dbReference type="Proteomes" id="UP000286681">
    <property type="component" value="Unassembled WGS sequence"/>
</dbReference>
<name>A0A1L6J7W6_9SPHN</name>
<protein>
    <submittedName>
        <fullName evidence="1">Uncharacterized protein</fullName>
    </submittedName>
</protein>
<dbReference type="STRING" id="93064.BRX40_05220"/>
<proteinExistence type="predicted"/>
<dbReference type="EMBL" id="CP018820">
    <property type="protein sequence ID" value="APR51916.1"/>
    <property type="molecule type" value="Genomic_DNA"/>
</dbReference>
<evidence type="ECO:0000313" key="3">
    <source>
        <dbReference type="Proteomes" id="UP000185161"/>
    </source>
</evidence>
<evidence type="ECO:0000313" key="4">
    <source>
        <dbReference type="Proteomes" id="UP000286681"/>
    </source>
</evidence>
<gene>
    <name evidence="1" type="ORF">BRX40_05220</name>
    <name evidence="2" type="ORF">CA257_00790</name>
</gene>
<dbReference type="RefSeq" id="WP_075150893.1">
    <property type="nucleotide sequence ID" value="NZ_CP018820.1"/>
</dbReference>
<evidence type="ECO:0000313" key="2">
    <source>
        <dbReference type="EMBL" id="RSV08051.1"/>
    </source>
</evidence>
<keyword evidence="3" id="KW-1185">Reference proteome</keyword>
<sequence length="148" mass="16680">MEIDTGDAIAIAALGFSIFTFWKQHKNTAQIGWLNSLLIEKEEGDALASKRADVSASIVRHSKHTYHLRIYNRGKGNARNIRVNVLKGEGLFRDGDMAQKLPYPNLDTHQSFNLALFVHLQSPRRTTVQIEWEDDVSGGSKELTLDVF</sequence>
<accession>A0A1L6J7W6</accession>